<comment type="similarity">
    <text evidence="2">Belongs to the Nudix hydrolase family.</text>
</comment>
<dbReference type="InterPro" id="IPR000086">
    <property type="entry name" value="NUDIX_hydrolase_dom"/>
</dbReference>
<dbReference type="PANTHER" id="PTHR47707">
    <property type="entry name" value="8-OXO-DGTP DIPHOSPHATASE"/>
    <property type="match status" value="1"/>
</dbReference>
<dbReference type="GO" id="GO:0044715">
    <property type="term" value="F:8-oxo-dGDP phosphatase activity"/>
    <property type="evidence" value="ECO:0007669"/>
    <property type="project" value="TreeGrafter"/>
</dbReference>
<feature type="binding site" evidence="17">
    <location>
        <position position="23"/>
    </location>
    <ligand>
        <name>8-oxo-dGTP</name>
        <dbReference type="ChEBI" id="CHEBI:77896"/>
    </ligand>
</feature>
<comment type="cofactor">
    <cofactor evidence="1 18">
        <name>Mg(2+)</name>
        <dbReference type="ChEBI" id="CHEBI:18420"/>
    </cofactor>
</comment>
<feature type="domain" description="Nudix hydrolase" evidence="19">
    <location>
        <begin position="1"/>
        <end position="128"/>
    </location>
</feature>
<keyword evidence="3" id="KW-0515">Mutator protein</keyword>
<evidence type="ECO:0000256" key="18">
    <source>
        <dbReference type="PIRSR" id="PIRSR603561-2"/>
    </source>
</evidence>
<dbReference type="GO" id="GO:0006260">
    <property type="term" value="P:DNA replication"/>
    <property type="evidence" value="ECO:0007669"/>
    <property type="project" value="UniProtKB-KW"/>
</dbReference>
<evidence type="ECO:0000256" key="4">
    <source>
        <dbReference type="ARBA" id="ARBA00022705"/>
    </source>
</evidence>
<dbReference type="InterPro" id="IPR020476">
    <property type="entry name" value="Nudix_hydrolase"/>
</dbReference>
<dbReference type="InterPro" id="IPR003561">
    <property type="entry name" value="Mutator_MutT"/>
</dbReference>
<feature type="binding site" evidence="17">
    <location>
        <begin position="34"/>
        <end position="37"/>
    </location>
    <ligand>
        <name>8-oxo-dGTP</name>
        <dbReference type="ChEBI" id="CHEBI:77896"/>
    </ligand>
</feature>
<dbReference type="GO" id="GO:0046872">
    <property type="term" value="F:metal ion binding"/>
    <property type="evidence" value="ECO:0007669"/>
    <property type="project" value="UniProtKB-KW"/>
</dbReference>
<dbReference type="SUPFAM" id="SSF55811">
    <property type="entry name" value="Nudix"/>
    <property type="match status" value="1"/>
</dbReference>
<keyword evidence="21" id="KW-1185">Reference proteome</keyword>
<evidence type="ECO:0000256" key="1">
    <source>
        <dbReference type="ARBA" id="ARBA00001946"/>
    </source>
</evidence>
<evidence type="ECO:0000256" key="11">
    <source>
        <dbReference type="ARBA" id="ARBA00036904"/>
    </source>
</evidence>
<keyword evidence="9" id="KW-0234">DNA repair</keyword>
<dbReference type="PRINTS" id="PR00502">
    <property type="entry name" value="NUDIXFAMILY"/>
</dbReference>
<evidence type="ECO:0000256" key="12">
    <source>
        <dbReference type="ARBA" id="ARBA00038905"/>
    </source>
</evidence>
<dbReference type="GO" id="GO:0044716">
    <property type="term" value="F:8-oxo-GDP phosphatase activity"/>
    <property type="evidence" value="ECO:0007669"/>
    <property type="project" value="TreeGrafter"/>
</dbReference>
<evidence type="ECO:0000313" key="21">
    <source>
        <dbReference type="Proteomes" id="UP001228139"/>
    </source>
</evidence>
<dbReference type="CDD" id="cd03425">
    <property type="entry name" value="NUDIX_MutT_NudA_like"/>
    <property type="match status" value="1"/>
</dbReference>
<dbReference type="Proteomes" id="UP001228139">
    <property type="component" value="Chromosome"/>
</dbReference>
<dbReference type="NCBIfam" id="TIGR00586">
    <property type="entry name" value="mutt"/>
    <property type="match status" value="1"/>
</dbReference>
<keyword evidence="5 18" id="KW-0479">Metal-binding</keyword>
<evidence type="ECO:0000256" key="5">
    <source>
        <dbReference type="ARBA" id="ARBA00022723"/>
    </source>
</evidence>
<dbReference type="KEGG" id="epi:Q3V30_17695"/>
<gene>
    <name evidence="20" type="primary">mutT</name>
    <name evidence="20" type="ORF">Q3V30_17695</name>
</gene>
<evidence type="ECO:0000256" key="9">
    <source>
        <dbReference type="ARBA" id="ARBA00023204"/>
    </source>
</evidence>
<feature type="binding site" evidence="17">
    <location>
        <position position="28"/>
    </location>
    <ligand>
        <name>8-oxo-dGTP</name>
        <dbReference type="ChEBI" id="CHEBI:77896"/>
    </ligand>
</feature>
<dbReference type="GO" id="GO:0006281">
    <property type="term" value="P:DNA repair"/>
    <property type="evidence" value="ECO:0007669"/>
    <property type="project" value="UniProtKB-KW"/>
</dbReference>
<proteinExistence type="inferred from homology"/>
<dbReference type="InterPro" id="IPR020084">
    <property type="entry name" value="NUDIX_hydrolase_CS"/>
</dbReference>
<organism evidence="20 21">
    <name type="scientific">Erwinia pyri</name>
    <dbReference type="NCBI Taxonomy" id="3062598"/>
    <lineage>
        <taxon>Bacteria</taxon>
        <taxon>Pseudomonadati</taxon>
        <taxon>Pseudomonadota</taxon>
        <taxon>Gammaproteobacteria</taxon>
        <taxon>Enterobacterales</taxon>
        <taxon>Erwiniaceae</taxon>
        <taxon>Erwinia</taxon>
    </lineage>
</organism>
<dbReference type="EMBL" id="CP132353">
    <property type="protein sequence ID" value="WLS78272.1"/>
    <property type="molecule type" value="Genomic_DNA"/>
</dbReference>
<evidence type="ECO:0000256" key="15">
    <source>
        <dbReference type="ARBA" id="ARBA00041979"/>
    </source>
</evidence>
<evidence type="ECO:0000259" key="19">
    <source>
        <dbReference type="PROSITE" id="PS51462"/>
    </source>
</evidence>
<dbReference type="AlphaFoldDB" id="A0AA50DJV0"/>
<evidence type="ECO:0000256" key="14">
    <source>
        <dbReference type="ARBA" id="ARBA00041592"/>
    </source>
</evidence>
<reference evidence="20 21" key="1">
    <citation type="submission" date="2023-07" db="EMBL/GenBank/DDBJ databases">
        <title>Pathogenic bacteria of pear tree diseases.</title>
        <authorList>
            <person name="Zhang Z."/>
            <person name="He L."/>
            <person name="Huang R."/>
        </authorList>
    </citation>
    <scope>NUCLEOTIDE SEQUENCE [LARGE SCALE GENOMIC DNA]</scope>
    <source>
        <strain evidence="20 21">DE2</strain>
    </source>
</reference>
<sequence>MKHLQVAVGIIRDRQHNIFLARRSASSHMANMWEFPGGKIEPGETPEEALKRELQEETGIEVEQATAYGQGEHADSNFRVTLHFFIVDRWQGEPWGREGQPQRWVAQRELVAEEFPPANASIVLKLLAEVQ</sequence>
<dbReference type="PROSITE" id="PS51462">
    <property type="entry name" value="NUDIX"/>
    <property type="match status" value="1"/>
</dbReference>
<keyword evidence="6" id="KW-0227">DNA damage</keyword>
<dbReference type="GO" id="GO:0008413">
    <property type="term" value="F:8-oxo-7,8-dihydroguanosine triphosphate pyrophosphatase activity"/>
    <property type="evidence" value="ECO:0007669"/>
    <property type="project" value="InterPro"/>
</dbReference>
<dbReference type="NCBIfam" id="NF008044">
    <property type="entry name" value="PRK10776.1"/>
    <property type="match status" value="1"/>
</dbReference>
<dbReference type="PANTHER" id="PTHR47707:SF1">
    <property type="entry name" value="NUDIX HYDROLASE FAMILY PROTEIN"/>
    <property type="match status" value="1"/>
</dbReference>
<dbReference type="InterPro" id="IPR029119">
    <property type="entry name" value="MutY_C"/>
</dbReference>
<feature type="binding site" evidence="18">
    <location>
        <position position="57"/>
    </location>
    <ligand>
        <name>Mg(2+)</name>
        <dbReference type="ChEBI" id="CHEBI:18420"/>
    </ligand>
</feature>
<name>A0AA50DJV0_9GAMM</name>
<dbReference type="Gene3D" id="3.90.79.10">
    <property type="entry name" value="Nucleoside Triphosphate Pyrophosphohydrolase"/>
    <property type="match status" value="1"/>
</dbReference>
<keyword evidence="7 20" id="KW-0378">Hydrolase</keyword>
<evidence type="ECO:0000256" key="3">
    <source>
        <dbReference type="ARBA" id="ARBA00022457"/>
    </source>
</evidence>
<evidence type="ECO:0000256" key="13">
    <source>
        <dbReference type="ARBA" id="ARBA00040794"/>
    </source>
</evidence>
<evidence type="ECO:0000256" key="17">
    <source>
        <dbReference type="PIRSR" id="PIRSR603561-1"/>
    </source>
</evidence>
<dbReference type="EC" id="3.6.1.55" evidence="12"/>
<dbReference type="PROSITE" id="PS00893">
    <property type="entry name" value="NUDIX_BOX"/>
    <property type="match status" value="1"/>
</dbReference>
<evidence type="ECO:0000256" key="16">
    <source>
        <dbReference type="ARBA" id="ARBA00042798"/>
    </source>
</evidence>
<feature type="binding site" evidence="17">
    <location>
        <position position="119"/>
    </location>
    <ligand>
        <name>8-oxo-dGTP</name>
        <dbReference type="ChEBI" id="CHEBI:77896"/>
    </ligand>
</feature>
<evidence type="ECO:0000256" key="8">
    <source>
        <dbReference type="ARBA" id="ARBA00022842"/>
    </source>
</evidence>
<dbReference type="PRINTS" id="PR01401">
    <property type="entry name" value="MUTATORMUTT"/>
</dbReference>
<keyword evidence="4" id="KW-0235">DNA replication</keyword>
<dbReference type="Pfam" id="PF14815">
    <property type="entry name" value="NUDIX_4"/>
    <property type="match status" value="1"/>
</dbReference>
<comment type="catalytic activity">
    <reaction evidence="10">
        <text>8-oxo-dGTP + H2O = 8-oxo-dGMP + diphosphate + H(+)</text>
        <dbReference type="Rhea" id="RHEA:31575"/>
        <dbReference type="ChEBI" id="CHEBI:15377"/>
        <dbReference type="ChEBI" id="CHEBI:15378"/>
        <dbReference type="ChEBI" id="CHEBI:33019"/>
        <dbReference type="ChEBI" id="CHEBI:63224"/>
        <dbReference type="ChEBI" id="CHEBI:77896"/>
        <dbReference type="EC" id="3.6.1.55"/>
    </reaction>
</comment>
<evidence type="ECO:0000256" key="2">
    <source>
        <dbReference type="ARBA" id="ARBA00005582"/>
    </source>
</evidence>
<dbReference type="FunFam" id="3.90.79.10:FF:000014">
    <property type="entry name" value="8-oxo-dGTP diphosphatase MutT"/>
    <property type="match status" value="1"/>
</dbReference>
<evidence type="ECO:0000256" key="10">
    <source>
        <dbReference type="ARBA" id="ARBA00035861"/>
    </source>
</evidence>
<evidence type="ECO:0000313" key="20">
    <source>
        <dbReference type="EMBL" id="WLS78272.1"/>
    </source>
</evidence>
<dbReference type="InterPro" id="IPR015797">
    <property type="entry name" value="NUDIX_hydrolase-like_dom_sf"/>
</dbReference>
<dbReference type="RefSeq" id="WP_306207966.1">
    <property type="nucleotide sequence ID" value="NZ_CP132353.1"/>
</dbReference>
<protein>
    <recommendedName>
        <fullName evidence="13">8-oxo-dGTP diphosphatase</fullName>
        <ecNumber evidence="12">3.6.1.55</ecNumber>
    </recommendedName>
    <alternativeName>
        <fullName evidence="16">7,8-dihydro-8-oxoguanine-triphosphatase</fullName>
    </alternativeName>
    <alternativeName>
        <fullName evidence="15">Mutator protein MutT</fullName>
    </alternativeName>
    <alternativeName>
        <fullName evidence="14">dGTP pyrophosphohydrolase</fullName>
    </alternativeName>
</protein>
<keyword evidence="8 18" id="KW-0460">Magnesium</keyword>
<feature type="binding site" evidence="18">
    <location>
        <position position="37"/>
    </location>
    <ligand>
        <name>Mg(2+)</name>
        <dbReference type="ChEBI" id="CHEBI:18420"/>
    </ligand>
</feature>
<evidence type="ECO:0000256" key="7">
    <source>
        <dbReference type="ARBA" id="ARBA00022801"/>
    </source>
</evidence>
<evidence type="ECO:0000256" key="6">
    <source>
        <dbReference type="ARBA" id="ARBA00022763"/>
    </source>
</evidence>
<dbReference type="InterPro" id="IPR047127">
    <property type="entry name" value="MutT-like"/>
</dbReference>
<accession>A0AA50DJV0</accession>
<comment type="catalytic activity">
    <reaction evidence="11">
        <text>8-oxo-GTP + H2O = 8-oxo-GMP + diphosphate + H(+)</text>
        <dbReference type="Rhea" id="RHEA:67616"/>
        <dbReference type="ChEBI" id="CHEBI:15377"/>
        <dbReference type="ChEBI" id="CHEBI:15378"/>
        <dbReference type="ChEBI" id="CHEBI:33019"/>
        <dbReference type="ChEBI" id="CHEBI:143553"/>
        <dbReference type="ChEBI" id="CHEBI:145694"/>
    </reaction>
</comment>
<dbReference type="GO" id="GO:0035539">
    <property type="term" value="F:8-oxo-7,8-dihydrodeoxyguanosine triphosphate pyrophosphatase activity"/>
    <property type="evidence" value="ECO:0007669"/>
    <property type="project" value="UniProtKB-EC"/>
</dbReference>